<dbReference type="KEGG" id="vg:5141222"/>
<dbReference type="Proteomes" id="UP000011238">
    <property type="component" value="Segment"/>
</dbReference>
<proteinExistence type="predicted"/>
<reference evidence="1 2" key="1">
    <citation type="journal article" date="1999" name="J. Cancer Res. Clin. Oncol.">
        <title>Genomic studies of the Lucke tumor herpesvirus (RaHV-1).</title>
        <authorList>
            <person name="Davison A.J."/>
            <person name="Sauerbier W."/>
            <person name="Dolan A."/>
            <person name="Addison C."/>
            <person name="McKinnell R.G."/>
        </authorList>
    </citation>
    <scope>NUCLEOTIDE SEQUENCE [LARGE SCALE GENOMIC DNA]</scope>
    <source>
        <strain evidence="1 2">McKinnell</strain>
    </source>
</reference>
<reference evidence="1 2" key="2">
    <citation type="journal article" date="2006" name="J. Gen. Virol.">
        <title>Genome sequences of two frog herpesviruses.</title>
        <authorList>
            <person name="Davison A.J."/>
            <person name="Cunningham C."/>
            <person name="Sauerbier W."/>
            <person name="McKinnell R.G."/>
        </authorList>
    </citation>
    <scope>NUCLEOTIDE SEQUENCE [LARGE SCALE GENOMIC DNA]</scope>
    <source>
        <strain evidence="1 2">McKinnell</strain>
    </source>
</reference>
<keyword evidence="2" id="KW-1185">Reference proteome</keyword>
<dbReference type="EMBL" id="DQ665917">
    <property type="protein sequence ID" value="AAD12275.1"/>
    <property type="molecule type" value="Genomic_DNA"/>
</dbReference>
<dbReference type="RefSeq" id="YP_656733.1">
    <property type="nucleotide sequence ID" value="NC_008211.1"/>
</dbReference>
<organism evidence="2">
    <name type="scientific">Ranid herpesvirus 1</name>
    <name type="common">Lucke tumor herpesvirus</name>
    <dbReference type="NCBI Taxonomy" id="85655"/>
    <lineage>
        <taxon>Viruses</taxon>
        <taxon>Duplodnaviria</taxon>
        <taxon>Heunggongvirae</taxon>
        <taxon>Peploviricota</taxon>
        <taxon>Herviviricetes</taxon>
        <taxon>Herpesvirales</taxon>
        <taxon>Alloherpesviridae</taxon>
        <taxon>Batravirus</taxon>
        <taxon>Batravirus ranidallo1</taxon>
    </lineage>
</organism>
<dbReference type="GeneID" id="5141222"/>
<sequence length="212" mass="24331">MGFVPNPLDRFFAVGYDRAHVPLDYEALVDDIYNVAFTLQELHVRRRMVLCLGRTAEYMASVWGARHTDTFPTIELARVLVAMAESYGRNEPNHFTHRLQELVAVMNPLDRMRECDWALMRRLLVFDMFYSDGTPDSMIFAGYILKRTLQVAHGLGLVEIGELFSAPPSLQEVELAERYKLTIDTAMLDTLQDAVPSIYIHMWGLTVADWNE</sequence>
<name>Q9YQZ0_9VIRU</name>
<protein>
    <submittedName>
        <fullName evidence="1">ORF78</fullName>
    </submittedName>
</protein>
<evidence type="ECO:0000313" key="1">
    <source>
        <dbReference type="EMBL" id="AAD12275.1"/>
    </source>
</evidence>
<evidence type="ECO:0000313" key="2">
    <source>
        <dbReference type="Proteomes" id="UP000011238"/>
    </source>
</evidence>
<accession>Q9YQZ0</accession>